<dbReference type="GO" id="GO:0016491">
    <property type="term" value="F:oxidoreductase activity"/>
    <property type="evidence" value="ECO:0007669"/>
    <property type="project" value="InterPro"/>
</dbReference>
<organism evidence="7 8">
    <name type="scientific">Decorospora gaudefroyi</name>
    <dbReference type="NCBI Taxonomy" id="184978"/>
    <lineage>
        <taxon>Eukaryota</taxon>
        <taxon>Fungi</taxon>
        <taxon>Dikarya</taxon>
        <taxon>Ascomycota</taxon>
        <taxon>Pezizomycotina</taxon>
        <taxon>Dothideomycetes</taxon>
        <taxon>Pleosporomycetidae</taxon>
        <taxon>Pleosporales</taxon>
        <taxon>Pleosporineae</taxon>
        <taxon>Pleosporaceae</taxon>
        <taxon>Decorospora</taxon>
    </lineage>
</organism>
<dbReference type="AlphaFoldDB" id="A0A6A5KLE5"/>
<name>A0A6A5KLE5_9PLEO</name>
<dbReference type="Proteomes" id="UP000800040">
    <property type="component" value="Unassembled WGS sequence"/>
</dbReference>
<dbReference type="PROSITE" id="PS00498">
    <property type="entry name" value="TYROSINASE_2"/>
    <property type="match status" value="1"/>
</dbReference>
<sequence>MAVLFRATVLLSLVSTVFSACTTTAKRYAWHTLSNAEKLEYIDAELCLMEKPAKLNLPGCKTRFDELQAIHATQAYATHFVGAFLPFHRLMMQSHEDALRNECGYTGHQPYWQEQIDAGRFSTSVLLDNTYGFGGDGSGRRNCITTGPFANYTNHIGPGYEVTNHCIDRRINNQISSGSSQSNVDRCLQQPDFASAWPCMEGAPHAGGHAGVGGQMQNGVSSPGDPLFYLHHTWLDKIWADWQAKDKARRIKDITGSNIGPDNAPGFPPRPTNIPKPTGAAGDPGKTTTLTHVLDMKGNSPNRTIGDVMDIGGDFLCYEYVEP</sequence>
<keyword evidence="1" id="KW-0479">Metal-binding</keyword>
<dbReference type="SUPFAM" id="SSF48056">
    <property type="entry name" value="Di-copper centre-containing domain"/>
    <property type="match status" value="1"/>
</dbReference>
<dbReference type="PANTHER" id="PTHR11474:SF126">
    <property type="entry name" value="TYROSINASE-LIKE PROTEIN TYR-1-RELATED"/>
    <property type="match status" value="1"/>
</dbReference>
<proteinExistence type="predicted"/>
<protein>
    <submittedName>
        <fullName evidence="7">Di-copper centre-containing protein</fullName>
    </submittedName>
</protein>
<keyword evidence="2" id="KW-0186">Copper</keyword>
<feature type="region of interest" description="Disordered" evidence="3">
    <location>
        <begin position="254"/>
        <end position="283"/>
    </location>
</feature>
<evidence type="ECO:0000256" key="3">
    <source>
        <dbReference type="SAM" id="MobiDB-lite"/>
    </source>
</evidence>
<evidence type="ECO:0000259" key="6">
    <source>
        <dbReference type="PROSITE" id="PS00498"/>
    </source>
</evidence>
<dbReference type="OrthoDB" id="6132182at2759"/>
<evidence type="ECO:0000256" key="4">
    <source>
        <dbReference type="SAM" id="SignalP"/>
    </source>
</evidence>
<dbReference type="GO" id="GO:0046872">
    <property type="term" value="F:metal ion binding"/>
    <property type="evidence" value="ECO:0007669"/>
    <property type="project" value="UniProtKB-KW"/>
</dbReference>
<feature type="domain" description="Tyrosinase copper-binding" evidence="6">
    <location>
        <begin position="225"/>
        <end position="236"/>
    </location>
</feature>
<dbReference type="InterPro" id="IPR002227">
    <property type="entry name" value="Tyrosinase_Cu-bd"/>
</dbReference>
<dbReference type="PROSITE" id="PS51257">
    <property type="entry name" value="PROKAR_LIPOPROTEIN"/>
    <property type="match status" value="1"/>
</dbReference>
<evidence type="ECO:0000256" key="2">
    <source>
        <dbReference type="ARBA" id="ARBA00023008"/>
    </source>
</evidence>
<dbReference type="PANTHER" id="PTHR11474">
    <property type="entry name" value="TYROSINASE FAMILY MEMBER"/>
    <property type="match status" value="1"/>
</dbReference>
<reference evidence="7" key="1">
    <citation type="submission" date="2020-01" db="EMBL/GenBank/DDBJ databases">
        <authorList>
            <consortium name="DOE Joint Genome Institute"/>
            <person name="Haridas S."/>
            <person name="Albert R."/>
            <person name="Binder M."/>
            <person name="Bloem J."/>
            <person name="Labutti K."/>
            <person name="Salamov A."/>
            <person name="Andreopoulos B."/>
            <person name="Baker S.E."/>
            <person name="Barry K."/>
            <person name="Bills G."/>
            <person name="Bluhm B.H."/>
            <person name="Cannon C."/>
            <person name="Castanera R."/>
            <person name="Culley D.E."/>
            <person name="Daum C."/>
            <person name="Ezra D."/>
            <person name="Gonzalez J.B."/>
            <person name="Henrissat B."/>
            <person name="Kuo A."/>
            <person name="Liang C."/>
            <person name="Lipzen A."/>
            <person name="Lutzoni F."/>
            <person name="Magnuson J."/>
            <person name="Mondo S."/>
            <person name="Nolan M."/>
            <person name="Ohm R."/>
            <person name="Pangilinan J."/>
            <person name="Park H.-J."/>
            <person name="Ramirez L."/>
            <person name="Alfaro M."/>
            <person name="Sun H."/>
            <person name="Tritt A."/>
            <person name="Yoshinaga Y."/>
            <person name="Zwiers L.-H."/>
            <person name="Turgeon B.G."/>
            <person name="Goodwin S.B."/>
            <person name="Spatafora J.W."/>
            <person name="Crous P.W."/>
            <person name="Grigoriev I.V."/>
        </authorList>
    </citation>
    <scope>NUCLEOTIDE SEQUENCE</scope>
    <source>
        <strain evidence="7">P77</strain>
    </source>
</reference>
<dbReference type="InterPro" id="IPR008922">
    <property type="entry name" value="Di-copper_centre_dom_sf"/>
</dbReference>
<dbReference type="EMBL" id="ML975269">
    <property type="protein sequence ID" value="KAF1836757.1"/>
    <property type="molecule type" value="Genomic_DNA"/>
</dbReference>
<accession>A0A6A5KLE5</accession>
<dbReference type="InterPro" id="IPR050316">
    <property type="entry name" value="Tyrosinase/Hemocyanin"/>
</dbReference>
<dbReference type="Pfam" id="PF00264">
    <property type="entry name" value="Tyrosinase"/>
    <property type="match status" value="1"/>
</dbReference>
<feature type="signal peptide" evidence="4">
    <location>
        <begin position="1"/>
        <end position="19"/>
    </location>
</feature>
<keyword evidence="4" id="KW-0732">Signal</keyword>
<evidence type="ECO:0000259" key="5">
    <source>
        <dbReference type="PROSITE" id="PS00497"/>
    </source>
</evidence>
<gene>
    <name evidence="7" type="ORF">BDW02DRAFT_637655</name>
</gene>
<evidence type="ECO:0000313" key="8">
    <source>
        <dbReference type="Proteomes" id="UP000800040"/>
    </source>
</evidence>
<evidence type="ECO:0000313" key="7">
    <source>
        <dbReference type="EMBL" id="KAF1836757.1"/>
    </source>
</evidence>
<dbReference type="PROSITE" id="PS00497">
    <property type="entry name" value="TYROSINASE_1"/>
    <property type="match status" value="1"/>
</dbReference>
<evidence type="ECO:0000256" key="1">
    <source>
        <dbReference type="ARBA" id="ARBA00022723"/>
    </source>
</evidence>
<keyword evidence="8" id="KW-1185">Reference proteome</keyword>
<dbReference type="Gene3D" id="1.10.1280.10">
    <property type="entry name" value="Di-copper center containing domain from catechol oxidase"/>
    <property type="match status" value="1"/>
</dbReference>
<feature type="domain" description="Tyrosinase copper-binding" evidence="5">
    <location>
        <begin position="79"/>
        <end position="96"/>
    </location>
</feature>
<dbReference type="PRINTS" id="PR00092">
    <property type="entry name" value="TYROSINASE"/>
</dbReference>
<feature type="chain" id="PRO_5025465237" evidence="4">
    <location>
        <begin position="20"/>
        <end position="323"/>
    </location>
</feature>